<reference evidence="10 13" key="3">
    <citation type="submission" date="2019-08" db="EMBL/GenBank/DDBJ databases">
        <title>Whole genome sequencing of Aggregatibacter actinomycetemcomitans cultured from blood stream infections in Denmark reveals a novel phylogenetic lineage expressing serotype a membrane O polysaccharide.</title>
        <authorList>
            <person name="Nedergaard S."/>
            <person name="Kobel C.M."/>
            <person name="Nielsen M.B."/>
            <person name="Moeller R.T."/>
            <person name="Jensen A.B."/>
            <person name="Noerskov-Lauritsen N."/>
        </authorList>
    </citation>
    <scope>NUCLEOTIDE SEQUENCE [LARGE SCALE GENOMIC DNA]</scope>
    <source>
        <strain evidence="10 13">PN_563</strain>
    </source>
</reference>
<dbReference type="EMBL" id="VSED01000011">
    <property type="protein sequence ID" value="TYA39107.1"/>
    <property type="molecule type" value="Genomic_DNA"/>
</dbReference>
<feature type="transmembrane region" description="Helical" evidence="6">
    <location>
        <begin position="265"/>
        <end position="286"/>
    </location>
</feature>
<dbReference type="InterPro" id="IPR000620">
    <property type="entry name" value="EamA_dom"/>
</dbReference>
<keyword evidence="3 6" id="KW-0812">Transmembrane</keyword>
<evidence type="ECO:0000313" key="13">
    <source>
        <dbReference type="Proteomes" id="UP000323012"/>
    </source>
</evidence>
<evidence type="ECO:0000313" key="12">
    <source>
        <dbReference type="Proteomes" id="UP000226080"/>
    </source>
</evidence>
<dbReference type="AlphaFoldDB" id="A0A5D0ELS2"/>
<reference evidence="8 11" key="1">
    <citation type="submission" date="2015-10" db="EMBL/GenBank/DDBJ databases">
        <title>Tn-seq of a polymicrobial infection.</title>
        <authorList>
            <person name="Stacy A."/>
            <person name="Rumbaugh K.P."/>
            <person name="Whiteley M."/>
        </authorList>
    </citation>
    <scope>NUCLEOTIDE SEQUENCE [LARGE SCALE GENOMIC DNA]</scope>
    <source>
        <strain evidence="8 11">624</strain>
    </source>
</reference>
<feature type="transmembrane region" description="Helical" evidence="6">
    <location>
        <begin position="208"/>
        <end position="226"/>
    </location>
</feature>
<evidence type="ECO:0000259" key="7">
    <source>
        <dbReference type="Pfam" id="PF00892"/>
    </source>
</evidence>
<evidence type="ECO:0000256" key="2">
    <source>
        <dbReference type="ARBA" id="ARBA00022475"/>
    </source>
</evidence>
<reference evidence="9 12" key="2">
    <citation type="submission" date="2017-10" db="EMBL/GenBank/DDBJ databases">
        <title>Draft genome sequences of Aggregatibacter actinomycetemcomitans strains 310a and 310b.</title>
        <authorList>
            <person name="May A.C."/>
            <person name="Ohta H."/>
            <person name="Maeda H."/>
            <person name="Kokeguchi S."/>
            <person name="Cugini C."/>
        </authorList>
    </citation>
    <scope>NUCLEOTIDE SEQUENCE [LARGE SCALE GENOMIC DNA]</scope>
    <source>
        <strain evidence="9 12">310b</strain>
    </source>
</reference>
<feature type="domain" description="EamA" evidence="7">
    <location>
        <begin position="147"/>
        <end position="279"/>
    </location>
</feature>
<evidence type="ECO:0000313" key="11">
    <source>
        <dbReference type="Proteomes" id="UP000072236"/>
    </source>
</evidence>
<feature type="transmembrane region" description="Helical" evidence="6">
    <location>
        <begin position="147"/>
        <end position="165"/>
    </location>
</feature>
<feature type="transmembrane region" description="Helical" evidence="6">
    <location>
        <begin position="177"/>
        <end position="196"/>
    </location>
</feature>
<keyword evidence="2" id="KW-1003">Cell membrane</keyword>
<dbReference type="Proteomes" id="UP000226080">
    <property type="component" value="Unassembled WGS sequence"/>
</dbReference>
<evidence type="ECO:0000313" key="8">
    <source>
        <dbReference type="EMBL" id="AMQ93648.1"/>
    </source>
</evidence>
<evidence type="ECO:0000256" key="5">
    <source>
        <dbReference type="ARBA" id="ARBA00023136"/>
    </source>
</evidence>
<feature type="transmembrane region" description="Helical" evidence="6">
    <location>
        <begin position="69"/>
        <end position="88"/>
    </location>
</feature>
<dbReference type="Pfam" id="PF00892">
    <property type="entry name" value="EamA"/>
    <property type="match status" value="2"/>
</dbReference>
<sequence>MKKYTGELLLFIVTFIAASGWFFSKYSLEGMPTMGFIGLRFTLACLIFLPLSFKAIIKLTTSQKLKAASVGLAYIVNMVLWITGLIYSEDLGEGAFLYSLAMLIAPVISWILFQYQPKYVFWFSLPLAISGLYFLSNEDGKGLHLSYGNILFLLASCSAALYFVLNNQFSKNIPTLSLTTIQLGVVGFLAGSYSLIFEKWYFPIPENTWFWFVGSTLIATNLRVFLQTVTQKHCDINNVAIIMLLEPIWTMVFSMIILNESMSRQKMLGCILILNALIVYCFPGMLKRRTNKGMFY</sequence>
<dbReference type="PANTHER" id="PTHR42920">
    <property type="entry name" value="OS03G0707200 PROTEIN-RELATED"/>
    <property type="match status" value="1"/>
</dbReference>
<evidence type="ECO:0000256" key="6">
    <source>
        <dbReference type="SAM" id="Phobius"/>
    </source>
</evidence>
<name>A0A5D0ELS2_AGGAC</name>
<comment type="subcellular location">
    <subcellularLocation>
        <location evidence="1">Cell membrane</location>
        <topology evidence="1">Multi-pass membrane protein</topology>
    </subcellularLocation>
</comment>
<evidence type="ECO:0000256" key="4">
    <source>
        <dbReference type="ARBA" id="ARBA00022989"/>
    </source>
</evidence>
<keyword evidence="4 6" id="KW-1133">Transmembrane helix</keyword>
<feature type="transmembrane region" description="Helical" evidence="6">
    <location>
        <begin position="238"/>
        <end position="259"/>
    </location>
</feature>
<dbReference type="EMBL" id="PCGW01000014">
    <property type="protein sequence ID" value="PHO20269.1"/>
    <property type="molecule type" value="Genomic_DNA"/>
</dbReference>
<dbReference type="SUPFAM" id="SSF103481">
    <property type="entry name" value="Multidrug resistance efflux transporter EmrE"/>
    <property type="match status" value="2"/>
</dbReference>
<dbReference type="GO" id="GO:0005886">
    <property type="term" value="C:plasma membrane"/>
    <property type="evidence" value="ECO:0007669"/>
    <property type="project" value="UniProtKB-SubCell"/>
</dbReference>
<feature type="transmembrane region" description="Helical" evidence="6">
    <location>
        <begin position="119"/>
        <end position="135"/>
    </location>
</feature>
<keyword evidence="12" id="KW-1185">Reference proteome</keyword>
<evidence type="ECO:0000256" key="3">
    <source>
        <dbReference type="ARBA" id="ARBA00022692"/>
    </source>
</evidence>
<feature type="domain" description="EamA" evidence="7">
    <location>
        <begin position="5"/>
        <end position="136"/>
    </location>
</feature>
<evidence type="ECO:0000313" key="9">
    <source>
        <dbReference type="EMBL" id="PHO20269.1"/>
    </source>
</evidence>
<dbReference type="RefSeq" id="WP_005539316.1">
    <property type="nucleotide sequence ID" value="NZ_CP012959.1"/>
</dbReference>
<evidence type="ECO:0000256" key="1">
    <source>
        <dbReference type="ARBA" id="ARBA00004651"/>
    </source>
</evidence>
<protein>
    <submittedName>
        <fullName evidence="10">DMT family transporter</fullName>
    </submittedName>
    <submittedName>
        <fullName evidence="9">EamA/RhaT family transporter</fullName>
    </submittedName>
    <submittedName>
        <fullName evidence="8">RhaT protein</fullName>
    </submittedName>
</protein>
<dbReference type="InterPro" id="IPR051258">
    <property type="entry name" value="Diverse_Substrate_Transporter"/>
</dbReference>
<keyword evidence="5 6" id="KW-0472">Membrane</keyword>
<dbReference type="OrthoDB" id="8370318at2"/>
<dbReference type="PANTHER" id="PTHR42920:SF5">
    <property type="entry name" value="EAMA DOMAIN-CONTAINING PROTEIN"/>
    <property type="match status" value="1"/>
</dbReference>
<feature type="transmembrane region" description="Helical" evidence="6">
    <location>
        <begin position="36"/>
        <end position="57"/>
    </location>
</feature>
<dbReference type="KEGG" id="aact:ACT75_03480"/>
<dbReference type="EMBL" id="CP012959">
    <property type="protein sequence ID" value="AMQ93648.1"/>
    <property type="molecule type" value="Genomic_DNA"/>
</dbReference>
<organism evidence="10 13">
    <name type="scientific">Aggregatibacter actinomycetemcomitans</name>
    <name type="common">Actinobacillus actinomycetemcomitans</name>
    <name type="synonym">Haemophilus actinomycetemcomitans</name>
    <dbReference type="NCBI Taxonomy" id="714"/>
    <lineage>
        <taxon>Bacteria</taxon>
        <taxon>Pseudomonadati</taxon>
        <taxon>Pseudomonadota</taxon>
        <taxon>Gammaproteobacteria</taxon>
        <taxon>Pasteurellales</taxon>
        <taxon>Pasteurellaceae</taxon>
        <taxon>Aggregatibacter</taxon>
    </lineage>
</organism>
<accession>A0A5D0ELS2</accession>
<feature type="transmembrane region" description="Helical" evidence="6">
    <location>
        <begin position="94"/>
        <end position="112"/>
    </location>
</feature>
<evidence type="ECO:0000313" key="10">
    <source>
        <dbReference type="EMBL" id="TYA39107.1"/>
    </source>
</evidence>
<dbReference type="Proteomes" id="UP000072236">
    <property type="component" value="Chromosome"/>
</dbReference>
<proteinExistence type="predicted"/>
<gene>
    <name evidence="8" type="ORF">ACT75_03480</name>
    <name evidence="9" type="ORF">CQR80_07920</name>
    <name evidence="10" type="ORF">FXB79_05365</name>
</gene>
<dbReference type="InterPro" id="IPR037185">
    <property type="entry name" value="EmrE-like"/>
</dbReference>
<dbReference type="Proteomes" id="UP000323012">
    <property type="component" value="Unassembled WGS sequence"/>
</dbReference>
<feature type="transmembrane region" description="Helical" evidence="6">
    <location>
        <begin position="7"/>
        <end position="24"/>
    </location>
</feature>